<feature type="transmembrane region" description="Helical" evidence="8">
    <location>
        <begin position="225"/>
        <end position="245"/>
    </location>
</feature>
<dbReference type="AlphaFoldDB" id="A0A158B627"/>
<name>A0A158B627_9BURK</name>
<evidence type="ECO:0000313" key="10">
    <source>
        <dbReference type="Proteomes" id="UP000054596"/>
    </source>
</evidence>
<dbReference type="Pfam" id="PF09594">
    <property type="entry name" value="GT87"/>
    <property type="match status" value="1"/>
</dbReference>
<dbReference type="GO" id="GO:0016758">
    <property type="term" value="F:hexosyltransferase activity"/>
    <property type="evidence" value="ECO:0007669"/>
    <property type="project" value="InterPro"/>
</dbReference>
<evidence type="ECO:0000256" key="1">
    <source>
        <dbReference type="ARBA" id="ARBA00004651"/>
    </source>
</evidence>
<comment type="caution">
    <text evidence="9">The sequence shown here is derived from an EMBL/GenBank/DDBJ whole genome shotgun (WGS) entry which is preliminary data.</text>
</comment>
<keyword evidence="2" id="KW-1003">Cell membrane</keyword>
<evidence type="ECO:0000256" key="6">
    <source>
        <dbReference type="ARBA" id="ARBA00023136"/>
    </source>
</evidence>
<keyword evidence="5 8" id="KW-1133">Transmembrane helix</keyword>
<dbReference type="EC" id="2.4.1.-" evidence="9"/>
<evidence type="ECO:0000313" key="9">
    <source>
        <dbReference type="EMBL" id="SAK65522.1"/>
    </source>
</evidence>
<reference evidence="9" key="1">
    <citation type="submission" date="2016-01" db="EMBL/GenBank/DDBJ databases">
        <authorList>
            <person name="Peeters C."/>
        </authorList>
    </citation>
    <scope>NUCLEOTIDE SEQUENCE [LARGE SCALE GENOMIC DNA]</scope>
    <source>
        <strain evidence="9">LMG 29325</strain>
    </source>
</reference>
<feature type="transmembrane region" description="Helical" evidence="8">
    <location>
        <begin position="293"/>
        <end position="315"/>
    </location>
</feature>
<comment type="similarity">
    <text evidence="7">Belongs to the glycosyltransferase 87 family.</text>
</comment>
<evidence type="ECO:0000256" key="3">
    <source>
        <dbReference type="ARBA" id="ARBA00022679"/>
    </source>
</evidence>
<dbReference type="GO" id="GO:0005886">
    <property type="term" value="C:plasma membrane"/>
    <property type="evidence" value="ECO:0007669"/>
    <property type="project" value="UniProtKB-SubCell"/>
</dbReference>
<evidence type="ECO:0000256" key="8">
    <source>
        <dbReference type="SAM" id="Phobius"/>
    </source>
</evidence>
<evidence type="ECO:0000256" key="2">
    <source>
        <dbReference type="ARBA" id="ARBA00022475"/>
    </source>
</evidence>
<keyword evidence="6 8" id="KW-0472">Membrane</keyword>
<feature type="transmembrane region" description="Helical" evidence="8">
    <location>
        <begin position="16"/>
        <end position="39"/>
    </location>
</feature>
<keyword evidence="10" id="KW-1185">Reference proteome</keyword>
<feature type="transmembrane region" description="Helical" evidence="8">
    <location>
        <begin position="193"/>
        <end position="218"/>
    </location>
</feature>
<dbReference type="STRING" id="1777143.AWB82_03588"/>
<dbReference type="RefSeq" id="WP_235023336.1">
    <property type="nucleotide sequence ID" value="NZ_FCOJ02000024.1"/>
</dbReference>
<keyword evidence="9" id="KW-0328">Glycosyltransferase</keyword>
<gene>
    <name evidence="9" type="ORF">AWB82_03588</name>
</gene>
<keyword evidence="4 8" id="KW-0812">Transmembrane</keyword>
<evidence type="ECO:0000256" key="5">
    <source>
        <dbReference type="ARBA" id="ARBA00022989"/>
    </source>
</evidence>
<feature type="transmembrane region" description="Helical" evidence="8">
    <location>
        <begin position="116"/>
        <end position="137"/>
    </location>
</feature>
<feature type="transmembrane region" description="Helical" evidence="8">
    <location>
        <begin position="149"/>
        <end position="169"/>
    </location>
</feature>
<dbReference type="InterPro" id="IPR018584">
    <property type="entry name" value="GT87"/>
</dbReference>
<keyword evidence="3 9" id="KW-0808">Transferase</keyword>
<sequence>MLNARVGARSADNVRIIAALVMLVAAGFLAIRMVIIYHYSLSYAADHPKAFSDFNFYYYAFSSVLNSPHDPSLIYNNEHLVAYLSTLGANLDDILIYCYPPQFALIFSPFALLPSFAAKLAWVAMSVVLCIIGAVLLAKMAYRGEDKRVTALLIGVTLLSFPVLHDAYLGQSNQLLFFLLATPFFLIERGNRWLAGLFLAFAVVFKVTPLAIVGLLLLGREWRTVISTGVCAIAITLFTASRLGFRVIWEYLTVEIGRAQTYILGAGGLPGNSSVRGALQTISEKLGTPASEATLHATSTIFAAIICVFACYLVFFRRRDRRMDYALACMTMLLAAPILEPIHMVVALIPIVILMGTALESHDLQLSAIPPRIEMLLLAIAVLLLFFMERSAMYTVSALITYVLCVARYFAPASALRRDRHAESEGPGSVRI</sequence>
<evidence type="ECO:0000256" key="4">
    <source>
        <dbReference type="ARBA" id="ARBA00022692"/>
    </source>
</evidence>
<accession>A0A158B627</accession>
<protein>
    <submittedName>
        <fullName evidence="9">Polyprenol-phosphate-mannose-dependent alpha-(1-2)-phosphatidylinositol mannoside mannosyltransferase</fullName>
        <ecNumber evidence="9">2.4.1.-</ecNumber>
    </submittedName>
</protein>
<proteinExistence type="inferred from homology"/>
<organism evidence="9 10">
    <name type="scientific">Caballeronia glebae</name>
    <dbReference type="NCBI Taxonomy" id="1777143"/>
    <lineage>
        <taxon>Bacteria</taxon>
        <taxon>Pseudomonadati</taxon>
        <taxon>Pseudomonadota</taxon>
        <taxon>Betaproteobacteria</taxon>
        <taxon>Burkholderiales</taxon>
        <taxon>Burkholderiaceae</taxon>
        <taxon>Caballeronia</taxon>
    </lineage>
</organism>
<evidence type="ECO:0000256" key="7">
    <source>
        <dbReference type="ARBA" id="ARBA00024033"/>
    </source>
</evidence>
<feature type="transmembrane region" description="Helical" evidence="8">
    <location>
        <begin position="394"/>
        <end position="411"/>
    </location>
</feature>
<dbReference type="Proteomes" id="UP000054596">
    <property type="component" value="Unassembled WGS sequence"/>
</dbReference>
<comment type="subcellular location">
    <subcellularLocation>
        <location evidence="1">Cell membrane</location>
        <topology evidence="1">Multi-pass membrane protein</topology>
    </subcellularLocation>
</comment>
<feature type="transmembrane region" description="Helical" evidence="8">
    <location>
        <begin position="327"/>
        <end position="356"/>
    </location>
</feature>
<feature type="transmembrane region" description="Helical" evidence="8">
    <location>
        <begin position="368"/>
        <end position="387"/>
    </location>
</feature>
<dbReference type="EMBL" id="FCOJ02000024">
    <property type="protein sequence ID" value="SAK65522.1"/>
    <property type="molecule type" value="Genomic_DNA"/>
</dbReference>